<organism evidence="5 6">
    <name type="scientific">Paraglaciecola aquimarina</name>
    <dbReference type="NCBI Taxonomy" id="1235557"/>
    <lineage>
        <taxon>Bacteria</taxon>
        <taxon>Pseudomonadati</taxon>
        <taxon>Pseudomonadota</taxon>
        <taxon>Gammaproteobacteria</taxon>
        <taxon>Alteromonadales</taxon>
        <taxon>Alteromonadaceae</taxon>
        <taxon>Paraglaciecola</taxon>
    </lineage>
</organism>
<dbReference type="InterPro" id="IPR018060">
    <property type="entry name" value="HTH_AraC"/>
</dbReference>
<dbReference type="PRINTS" id="PR00032">
    <property type="entry name" value="HTHARAC"/>
</dbReference>
<dbReference type="SUPFAM" id="SSF46689">
    <property type="entry name" value="Homeodomain-like"/>
    <property type="match status" value="2"/>
</dbReference>
<dbReference type="RefSeq" id="WP_316026929.1">
    <property type="nucleotide sequence ID" value="NZ_JAWDIO010000002.1"/>
</dbReference>
<protein>
    <submittedName>
        <fullName evidence="5">AraC family transcriptional regulator</fullName>
    </submittedName>
</protein>
<evidence type="ECO:0000313" key="5">
    <source>
        <dbReference type="EMBL" id="MDU0355389.1"/>
    </source>
</evidence>
<dbReference type="PROSITE" id="PS01124">
    <property type="entry name" value="HTH_ARAC_FAMILY_2"/>
    <property type="match status" value="1"/>
</dbReference>
<keyword evidence="6" id="KW-1185">Reference proteome</keyword>
<dbReference type="InterPro" id="IPR020449">
    <property type="entry name" value="Tscrpt_reg_AraC-type_HTH"/>
</dbReference>
<keyword evidence="3" id="KW-0804">Transcription</keyword>
<dbReference type="EMBL" id="JAWDIO010000002">
    <property type="protein sequence ID" value="MDU0355389.1"/>
    <property type="molecule type" value="Genomic_DNA"/>
</dbReference>
<name>A0ABU3SZE6_9ALTE</name>
<sequence>MKTQRVYCEPFCIEKSHLFEIHKVSYQSTDPYSCFMHFHEVHEFILFESITGQYFYSQGESSLQDNDIVFTPAIETHNFDCADGEKSWFILQFLPTLFEHEDFVQVRGVFNQALHLRLEPEHISVVQQQVAWLHQCYQRDPHSPLSLNLLKTLILWIAEFSHPVDLQGNKPIAKSQGFKKLQPIIDLFRHNPSVELSLEQAAEKCYLSPAYFSRLFKSVFRCNYSQYSLKHRLYSAARMISQSEKSITEISYELHFSSPSHFIAQFKKQFSVTPKKYRSEVFSKSG</sequence>
<reference evidence="5 6" key="1">
    <citation type="submission" date="2023-10" db="EMBL/GenBank/DDBJ databases">
        <title>Glaciecola aquimarina strain GGW-M5 nov., isolated from a coastal seawater.</title>
        <authorList>
            <person name="Bayburt H."/>
            <person name="Kim J.M."/>
            <person name="Choi B.J."/>
            <person name="Jeon C.O."/>
        </authorList>
    </citation>
    <scope>NUCLEOTIDE SEQUENCE [LARGE SCALE GENOMIC DNA]</scope>
    <source>
        <strain evidence="5 6">KCTC 32108</strain>
    </source>
</reference>
<dbReference type="PANTHER" id="PTHR43280">
    <property type="entry name" value="ARAC-FAMILY TRANSCRIPTIONAL REGULATOR"/>
    <property type="match status" value="1"/>
</dbReference>
<evidence type="ECO:0000256" key="1">
    <source>
        <dbReference type="ARBA" id="ARBA00023015"/>
    </source>
</evidence>
<dbReference type="PANTHER" id="PTHR43280:SF10">
    <property type="entry name" value="REGULATORY PROTEIN POCR"/>
    <property type="match status" value="1"/>
</dbReference>
<proteinExistence type="predicted"/>
<dbReference type="InterPro" id="IPR037923">
    <property type="entry name" value="HTH-like"/>
</dbReference>
<gene>
    <name evidence="5" type="ORF">RS130_17070</name>
</gene>
<dbReference type="InterPro" id="IPR009057">
    <property type="entry name" value="Homeodomain-like_sf"/>
</dbReference>
<evidence type="ECO:0000313" key="6">
    <source>
        <dbReference type="Proteomes" id="UP001247805"/>
    </source>
</evidence>
<keyword evidence="1" id="KW-0805">Transcription regulation</keyword>
<dbReference type="SUPFAM" id="SSF51215">
    <property type="entry name" value="Regulatory protein AraC"/>
    <property type="match status" value="1"/>
</dbReference>
<dbReference type="Proteomes" id="UP001247805">
    <property type="component" value="Unassembled WGS sequence"/>
</dbReference>
<dbReference type="SMART" id="SM00342">
    <property type="entry name" value="HTH_ARAC"/>
    <property type="match status" value="1"/>
</dbReference>
<dbReference type="Pfam" id="PF12833">
    <property type="entry name" value="HTH_18"/>
    <property type="match status" value="1"/>
</dbReference>
<feature type="domain" description="HTH araC/xylS-type" evidence="4">
    <location>
        <begin position="182"/>
        <end position="280"/>
    </location>
</feature>
<accession>A0ABU3SZE6</accession>
<comment type="caution">
    <text evidence="5">The sequence shown here is derived from an EMBL/GenBank/DDBJ whole genome shotgun (WGS) entry which is preliminary data.</text>
</comment>
<evidence type="ECO:0000256" key="3">
    <source>
        <dbReference type="ARBA" id="ARBA00023163"/>
    </source>
</evidence>
<evidence type="ECO:0000259" key="4">
    <source>
        <dbReference type="PROSITE" id="PS01124"/>
    </source>
</evidence>
<dbReference type="Gene3D" id="1.10.10.60">
    <property type="entry name" value="Homeodomain-like"/>
    <property type="match status" value="2"/>
</dbReference>
<evidence type="ECO:0000256" key="2">
    <source>
        <dbReference type="ARBA" id="ARBA00023125"/>
    </source>
</evidence>
<keyword evidence="2" id="KW-0238">DNA-binding</keyword>